<keyword evidence="3" id="KW-0067">ATP-binding</keyword>
<gene>
    <name evidence="3" type="ORF">D7V93_18520</name>
</gene>
<evidence type="ECO:0000256" key="1">
    <source>
        <dbReference type="SAM" id="MobiDB-lite"/>
    </source>
</evidence>
<feature type="compositionally biased region" description="Basic residues" evidence="1">
    <location>
        <begin position="433"/>
        <end position="447"/>
    </location>
</feature>
<dbReference type="Pfam" id="PF13304">
    <property type="entry name" value="AAA_21"/>
    <property type="match status" value="1"/>
</dbReference>
<dbReference type="InterPro" id="IPR003959">
    <property type="entry name" value="ATPase_AAA_core"/>
</dbReference>
<keyword evidence="3" id="KW-0547">Nucleotide-binding</keyword>
<dbReference type="InterPro" id="IPR027417">
    <property type="entry name" value="P-loop_NTPase"/>
</dbReference>
<proteinExistence type="predicted"/>
<evidence type="ECO:0000313" key="3">
    <source>
        <dbReference type="EMBL" id="RKH57400.1"/>
    </source>
</evidence>
<dbReference type="PANTHER" id="PTHR43581">
    <property type="entry name" value="ATP/GTP PHOSPHATASE"/>
    <property type="match status" value="1"/>
</dbReference>
<dbReference type="InterPro" id="IPR051396">
    <property type="entry name" value="Bact_Antivir_Def_Nuclease"/>
</dbReference>
<name>A0A3A8PQP6_9BACT</name>
<evidence type="ECO:0000259" key="2">
    <source>
        <dbReference type="SMART" id="SM00382"/>
    </source>
</evidence>
<feature type="region of interest" description="Disordered" evidence="1">
    <location>
        <begin position="427"/>
        <end position="478"/>
    </location>
</feature>
<dbReference type="Gene3D" id="3.40.50.300">
    <property type="entry name" value="P-loop containing nucleotide triphosphate hydrolases"/>
    <property type="match status" value="1"/>
</dbReference>
<dbReference type="PANTHER" id="PTHR43581:SF2">
    <property type="entry name" value="EXCINUCLEASE ATPASE SUBUNIT"/>
    <property type="match status" value="1"/>
</dbReference>
<dbReference type="EMBL" id="RAWB01000182">
    <property type="protein sequence ID" value="RKH57400.1"/>
    <property type="molecule type" value="Genomic_DNA"/>
</dbReference>
<dbReference type="AlphaFoldDB" id="A0A3A8PQP6"/>
<keyword evidence="4" id="KW-1185">Reference proteome</keyword>
<feature type="compositionally biased region" description="Basic residues" evidence="1">
    <location>
        <begin position="462"/>
        <end position="478"/>
    </location>
</feature>
<reference evidence="4" key="1">
    <citation type="submission" date="2018-09" db="EMBL/GenBank/DDBJ databases">
        <authorList>
            <person name="Livingstone P.G."/>
            <person name="Whitworth D.E."/>
        </authorList>
    </citation>
    <scope>NUCLEOTIDE SEQUENCE [LARGE SCALE GENOMIC DNA]</scope>
    <source>
        <strain evidence="4">CA051B</strain>
    </source>
</reference>
<dbReference type="Proteomes" id="UP000272888">
    <property type="component" value="Unassembled WGS sequence"/>
</dbReference>
<dbReference type="SUPFAM" id="SSF52540">
    <property type="entry name" value="P-loop containing nucleoside triphosphate hydrolases"/>
    <property type="match status" value="1"/>
</dbReference>
<dbReference type="GO" id="GO:0005524">
    <property type="term" value="F:ATP binding"/>
    <property type="evidence" value="ECO:0007669"/>
    <property type="project" value="UniProtKB-KW"/>
</dbReference>
<organism evidence="3 4">
    <name type="scientific">Corallococcus llansteffanensis</name>
    <dbReference type="NCBI Taxonomy" id="2316731"/>
    <lineage>
        <taxon>Bacteria</taxon>
        <taxon>Pseudomonadati</taxon>
        <taxon>Myxococcota</taxon>
        <taxon>Myxococcia</taxon>
        <taxon>Myxococcales</taxon>
        <taxon>Cystobacterineae</taxon>
        <taxon>Myxococcaceae</taxon>
        <taxon>Corallococcus</taxon>
    </lineage>
</organism>
<protein>
    <submittedName>
        <fullName evidence="3">ATP-binding protein</fullName>
    </submittedName>
</protein>
<dbReference type="SMART" id="SM00382">
    <property type="entry name" value="AAA"/>
    <property type="match status" value="1"/>
</dbReference>
<sequence length="478" mass="53182">MSIVRLHLSESDPMYVQSLSILNVRGFKSVAMKLRHPDEPREEDAAGTVLHLPNITLLLGNNGSGKTTVLRAVALSTLAPILTYGSGYVPYALVRRVRKHAARGSTATAMAILHEQDTKGKATLTALSVHLAAATGFTDRFLLRSKSSFRWTRKMYEEDSPAFFVLGYGATRRVETGPVGTELRAKERLLRYQRVAGLFEEHITLVPLSSWLPGWQYKHRSHHREVFELINQLLPDAELLKKSSTDGEYLFRRGGATLPYPALSDGYRAFISWVGDLLYHLCLSCPPEMKLVDCKGIVLVDEVDLHLHPEWQRHIVPRLSQAFPNLQFILTSHSPLVAGTLSSRNVLLLEELTLPSGERLTAVRPPEDELYGLSSDQILTSDSFKLESTRDEQFFERLKAAADDAREGGVNEALRFMRMVGGGAAAETPLALNKKKRASPPPRRKPATTRVGEGLRAVAKPKNVKRVSAPRKRGGRSR</sequence>
<dbReference type="GO" id="GO:0016887">
    <property type="term" value="F:ATP hydrolysis activity"/>
    <property type="evidence" value="ECO:0007669"/>
    <property type="project" value="InterPro"/>
</dbReference>
<dbReference type="InterPro" id="IPR003593">
    <property type="entry name" value="AAA+_ATPase"/>
</dbReference>
<dbReference type="RefSeq" id="WP_120644670.1">
    <property type="nucleotide sequence ID" value="NZ_RAWB01000182.1"/>
</dbReference>
<evidence type="ECO:0000313" key="4">
    <source>
        <dbReference type="Proteomes" id="UP000272888"/>
    </source>
</evidence>
<accession>A0A3A8PQP6</accession>
<feature type="domain" description="AAA+ ATPase" evidence="2">
    <location>
        <begin position="52"/>
        <end position="367"/>
    </location>
</feature>
<comment type="caution">
    <text evidence="3">The sequence shown here is derived from an EMBL/GenBank/DDBJ whole genome shotgun (WGS) entry which is preliminary data.</text>
</comment>